<evidence type="ECO:0000256" key="7">
    <source>
        <dbReference type="ARBA" id="ARBA00023122"/>
    </source>
</evidence>
<dbReference type="SUPFAM" id="SSF54631">
    <property type="entry name" value="CBS-domain pair"/>
    <property type="match status" value="1"/>
</dbReference>
<dbReference type="GO" id="GO:0005886">
    <property type="term" value="C:plasma membrane"/>
    <property type="evidence" value="ECO:0007669"/>
    <property type="project" value="UniProtKB-SubCell"/>
</dbReference>
<dbReference type="InterPro" id="IPR002550">
    <property type="entry name" value="CNNM"/>
</dbReference>
<evidence type="ECO:0000256" key="6">
    <source>
        <dbReference type="ARBA" id="ARBA00022989"/>
    </source>
</evidence>
<comment type="similarity">
    <text evidence="2">Belongs to the UPF0053 family.</text>
</comment>
<feature type="transmembrane region" description="Helical" evidence="9">
    <location>
        <begin position="87"/>
        <end position="111"/>
    </location>
</feature>
<evidence type="ECO:0000256" key="8">
    <source>
        <dbReference type="ARBA" id="ARBA00023136"/>
    </source>
</evidence>
<keyword evidence="3" id="KW-1003">Cell membrane</keyword>
<evidence type="ECO:0000313" key="11">
    <source>
        <dbReference type="EMBL" id="CEG12218.1"/>
    </source>
</evidence>
<keyword evidence="8 9" id="KW-0472">Membrane</keyword>
<keyword evidence="5" id="KW-0677">Repeat</keyword>
<feature type="transmembrane region" description="Helical" evidence="9">
    <location>
        <begin position="132"/>
        <end position="152"/>
    </location>
</feature>
<name>A0A098E877_9ZZZZ</name>
<dbReference type="EMBL" id="CCXY01000117">
    <property type="protein sequence ID" value="CEG12218.1"/>
    <property type="molecule type" value="Genomic_DNA"/>
</dbReference>
<dbReference type="AlphaFoldDB" id="A0A098E877"/>
<dbReference type="PANTHER" id="PTHR22777">
    <property type="entry name" value="HEMOLYSIN-RELATED"/>
    <property type="match status" value="1"/>
</dbReference>
<dbReference type="Gene3D" id="3.30.465.10">
    <property type="match status" value="1"/>
</dbReference>
<keyword evidence="6 9" id="KW-1133">Transmembrane helix</keyword>
<dbReference type="InterPro" id="IPR046342">
    <property type="entry name" value="CBS_dom_sf"/>
</dbReference>
<keyword evidence="7" id="KW-0129">CBS domain</keyword>
<accession>A0A098E877</accession>
<feature type="transmembrane region" description="Helical" evidence="9">
    <location>
        <begin position="60"/>
        <end position="81"/>
    </location>
</feature>
<protein>
    <submittedName>
        <fullName evidence="11">Putative Integral membrane protein with CBS domains</fullName>
    </submittedName>
</protein>
<gene>
    <name evidence="11" type="ORF">MSIBF_A2030003</name>
</gene>
<sequence length="426" mass="48465">MEIFHIFTVIILVILSVVSAFFFTSSEVSIFSTSRTRINHLVNSKVKNSEILKEVREHKYLLVIILIGTEISIIFGTTLAADTAIEIFGDIGSLISIVVMSWLFVTFSEIMGESYAIGNEKWALKISKFIKYVIKILYPFGVLLDTIGNSILKFFKIEKQENKKIGEEEIISMATIGEEEGVVLSDEKDFIENIFEFKDISVKEVMRHRTMVKGIDINNSDDEIKFFLMEIPYSRIPVYEDNIDNIKGIINTQNVLAEMIKNKGKQLNEIIKEKIQDAYVIPKTKNISDAFKDLQSNGIRTAIVIDEYGGTAGIVTVDDLVEEIVGEMPEIWETNTTIVLDKDRNIVLFSGVTEIEDAGEFFNENIEPDGDYRTLAGCIITKLGRLPKKGEGIDFKNFRFIADKLERNKIKTVKVIHKKQEREEQT</sequence>
<dbReference type="InterPro" id="IPR016169">
    <property type="entry name" value="FAD-bd_PCMH_sub2"/>
</dbReference>
<organism evidence="11">
    <name type="scientific">groundwater metagenome</name>
    <dbReference type="NCBI Taxonomy" id="717931"/>
    <lineage>
        <taxon>unclassified sequences</taxon>
        <taxon>metagenomes</taxon>
        <taxon>ecological metagenomes</taxon>
    </lineage>
</organism>
<evidence type="ECO:0000256" key="4">
    <source>
        <dbReference type="ARBA" id="ARBA00022692"/>
    </source>
</evidence>
<dbReference type="CDD" id="cd04590">
    <property type="entry name" value="CBS_pair_CorC_HlyC_assoc"/>
    <property type="match status" value="1"/>
</dbReference>
<dbReference type="PROSITE" id="PS51371">
    <property type="entry name" value="CBS"/>
    <property type="match status" value="1"/>
</dbReference>
<dbReference type="InterPro" id="IPR005170">
    <property type="entry name" value="Transptr-assoc_dom"/>
</dbReference>
<evidence type="ECO:0000259" key="10">
    <source>
        <dbReference type="PROSITE" id="PS51371"/>
    </source>
</evidence>
<feature type="transmembrane region" description="Helical" evidence="9">
    <location>
        <begin position="6"/>
        <end position="25"/>
    </location>
</feature>
<dbReference type="Pfam" id="PF00571">
    <property type="entry name" value="CBS"/>
    <property type="match status" value="1"/>
</dbReference>
<dbReference type="SMART" id="SM01091">
    <property type="entry name" value="CorC_HlyC"/>
    <property type="match status" value="1"/>
</dbReference>
<dbReference type="Pfam" id="PF01595">
    <property type="entry name" value="CNNM"/>
    <property type="match status" value="1"/>
</dbReference>
<dbReference type="InterPro" id="IPR000644">
    <property type="entry name" value="CBS_dom"/>
</dbReference>
<dbReference type="GO" id="GO:0050660">
    <property type="term" value="F:flavin adenine dinucleotide binding"/>
    <property type="evidence" value="ECO:0007669"/>
    <property type="project" value="InterPro"/>
</dbReference>
<dbReference type="InterPro" id="IPR044751">
    <property type="entry name" value="Ion_transp-like_CBS"/>
</dbReference>
<dbReference type="Gene3D" id="3.10.580.10">
    <property type="entry name" value="CBS-domain"/>
    <property type="match status" value="1"/>
</dbReference>
<evidence type="ECO:0000256" key="3">
    <source>
        <dbReference type="ARBA" id="ARBA00022475"/>
    </source>
</evidence>
<dbReference type="Pfam" id="PF03471">
    <property type="entry name" value="CorC_HlyC"/>
    <property type="match status" value="1"/>
</dbReference>
<evidence type="ECO:0000256" key="2">
    <source>
        <dbReference type="ARBA" id="ARBA00006337"/>
    </source>
</evidence>
<feature type="domain" description="CBS" evidence="10">
    <location>
        <begin position="270"/>
        <end position="330"/>
    </location>
</feature>
<dbReference type="SUPFAM" id="SSF56176">
    <property type="entry name" value="FAD-binding/transporter-associated domain-like"/>
    <property type="match status" value="1"/>
</dbReference>
<comment type="subcellular location">
    <subcellularLocation>
        <location evidence="1">Cell membrane</location>
        <topology evidence="1">Multi-pass membrane protein</topology>
    </subcellularLocation>
</comment>
<evidence type="ECO:0000256" key="9">
    <source>
        <dbReference type="SAM" id="Phobius"/>
    </source>
</evidence>
<keyword evidence="4 9" id="KW-0812">Transmembrane</keyword>
<dbReference type="PANTHER" id="PTHR22777:SF32">
    <property type="entry name" value="UPF0053 INNER MEMBRANE PROTEIN YFJD"/>
    <property type="match status" value="1"/>
</dbReference>
<evidence type="ECO:0000256" key="1">
    <source>
        <dbReference type="ARBA" id="ARBA00004651"/>
    </source>
</evidence>
<dbReference type="InterPro" id="IPR036318">
    <property type="entry name" value="FAD-bd_PCMH-like_sf"/>
</dbReference>
<proteinExistence type="inferred from homology"/>
<reference evidence="11" key="1">
    <citation type="submission" date="2014-09" db="EMBL/GenBank/DDBJ databases">
        <authorList>
            <person name="Probst J Alexander"/>
        </authorList>
    </citation>
    <scope>NUCLEOTIDE SEQUENCE</scope>
</reference>
<evidence type="ECO:0000256" key="5">
    <source>
        <dbReference type="ARBA" id="ARBA00022737"/>
    </source>
</evidence>